<dbReference type="AlphaFoldDB" id="A0A1H4L619"/>
<feature type="domain" description="HTH tetR-type" evidence="6">
    <location>
        <begin position="19"/>
        <end position="79"/>
    </location>
</feature>
<keyword evidence="3 5" id="KW-0238">DNA-binding</keyword>
<dbReference type="InterPro" id="IPR001647">
    <property type="entry name" value="HTH_TetR"/>
</dbReference>
<evidence type="ECO:0000256" key="4">
    <source>
        <dbReference type="ARBA" id="ARBA00023163"/>
    </source>
</evidence>
<keyword evidence="2" id="KW-0805">Transcription regulation</keyword>
<proteinExistence type="predicted"/>
<evidence type="ECO:0000313" key="8">
    <source>
        <dbReference type="Proteomes" id="UP000182652"/>
    </source>
</evidence>
<evidence type="ECO:0000256" key="1">
    <source>
        <dbReference type="ARBA" id="ARBA00022491"/>
    </source>
</evidence>
<dbReference type="SUPFAM" id="SSF48498">
    <property type="entry name" value="Tetracyclin repressor-like, C-terminal domain"/>
    <property type="match status" value="1"/>
</dbReference>
<reference evidence="7 8" key="1">
    <citation type="submission" date="2016-10" db="EMBL/GenBank/DDBJ databases">
        <authorList>
            <person name="de Groot N.N."/>
        </authorList>
    </citation>
    <scope>NUCLEOTIDE SEQUENCE [LARGE SCALE GENOMIC DNA]</scope>
    <source>
        <strain evidence="7 8">DSM 10495</strain>
    </source>
</reference>
<dbReference type="EMBL" id="FNSN01000003">
    <property type="protein sequence ID" value="SEB65795.1"/>
    <property type="molecule type" value="Genomic_DNA"/>
</dbReference>
<dbReference type="RefSeq" id="WP_066216021.1">
    <property type="nucleotide sequence ID" value="NZ_FNSN01000003.1"/>
</dbReference>
<feature type="DNA-binding region" description="H-T-H motif" evidence="5">
    <location>
        <begin position="42"/>
        <end position="61"/>
    </location>
</feature>
<name>A0A1H4L619_9MICC</name>
<dbReference type="InterPro" id="IPR039538">
    <property type="entry name" value="BetI_C"/>
</dbReference>
<evidence type="ECO:0000256" key="2">
    <source>
        <dbReference type="ARBA" id="ARBA00023015"/>
    </source>
</evidence>
<dbReference type="PANTHER" id="PTHR30055:SF234">
    <property type="entry name" value="HTH-TYPE TRANSCRIPTIONAL REGULATOR BETI"/>
    <property type="match status" value="1"/>
</dbReference>
<organism evidence="7 8">
    <name type="scientific">Arthrobacter woluwensis</name>
    <dbReference type="NCBI Taxonomy" id="156980"/>
    <lineage>
        <taxon>Bacteria</taxon>
        <taxon>Bacillati</taxon>
        <taxon>Actinomycetota</taxon>
        <taxon>Actinomycetes</taxon>
        <taxon>Micrococcales</taxon>
        <taxon>Micrococcaceae</taxon>
        <taxon>Arthrobacter</taxon>
    </lineage>
</organism>
<dbReference type="Gene3D" id="1.10.357.10">
    <property type="entry name" value="Tetracycline Repressor, domain 2"/>
    <property type="match status" value="1"/>
</dbReference>
<evidence type="ECO:0000256" key="5">
    <source>
        <dbReference type="PROSITE-ProRule" id="PRU00335"/>
    </source>
</evidence>
<sequence length="199" mass="21624">MSAQRAPRTGKRGPYAKTAATRQKIVDAALNVFATRGYHAGSLQDVADEVGMSQTSLLHHFKRKSDLLLAVLEQRDSSGVSRLGPMPFRDMVLLQARANVDIAGLTQLYAVLSGESTTEGHPGRDYFAQRFERLREEYTGELEALRAAGMLRPGVDPAQAAASLIGLWDGVQLQRLYAPDTVDVAASLGAYLDLILLPE</sequence>
<keyword evidence="1" id="KW-0678">Repressor</keyword>
<keyword evidence="8" id="KW-1185">Reference proteome</keyword>
<evidence type="ECO:0000256" key="3">
    <source>
        <dbReference type="ARBA" id="ARBA00023125"/>
    </source>
</evidence>
<dbReference type="PROSITE" id="PS50977">
    <property type="entry name" value="HTH_TETR_2"/>
    <property type="match status" value="1"/>
</dbReference>
<dbReference type="SUPFAM" id="SSF46689">
    <property type="entry name" value="Homeodomain-like"/>
    <property type="match status" value="1"/>
</dbReference>
<dbReference type="Pfam" id="PF00440">
    <property type="entry name" value="TetR_N"/>
    <property type="match status" value="1"/>
</dbReference>
<gene>
    <name evidence="7" type="ORF">SAMN04489745_0886</name>
</gene>
<protein>
    <submittedName>
        <fullName evidence="7">DNA-binding transcriptional regulator, AcrR family</fullName>
    </submittedName>
</protein>
<evidence type="ECO:0000313" key="7">
    <source>
        <dbReference type="EMBL" id="SEB65795.1"/>
    </source>
</evidence>
<dbReference type="PRINTS" id="PR00455">
    <property type="entry name" value="HTHTETR"/>
</dbReference>
<dbReference type="STRING" id="156980.SAMN04489745_0886"/>
<dbReference type="PANTHER" id="PTHR30055">
    <property type="entry name" value="HTH-TYPE TRANSCRIPTIONAL REGULATOR RUTR"/>
    <property type="match status" value="1"/>
</dbReference>
<dbReference type="Proteomes" id="UP000182652">
    <property type="component" value="Unassembled WGS sequence"/>
</dbReference>
<dbReference type="InterPro" id="IPR036271">
    <property type="entry name" value="Tet_transcr_reg_TetR-rel_C_sf"/>
</dbReference>
<dbReference type="GO" id="GO:0003700">
    <property type="term" value="F:DNA-binding transcription factor activity"/>
    <property type="evidence" value="ECO:0007669"/>
    <property type="project" value="TreeGrafter"/>
</dbReference>
<dbReference type="InterPro" id="IPR009057">
    <property type="entry name" value="Homeodomain-like_sf"/>
</dbReference>
<dbReference type="Pfam" id="PF13977">
    <property type="entry name" value="TetR_C_6"/>
    <property type="match status" value="1"/>
</dbReference>
<evidence type="ECO:0000259" key="6">
    <source>
        <dbReference type="PROSITE" id="PS50977"/>
    </source>
</evidence>
<dbReference type="GO" id="GO:0000976">
    <property type="term" value="F:transcription cis-regulatory region binding"/>
    <property type="evidence" value="ECO:0007669"/>
    <property type="project" value="TreeGrafter"/>
</dbReference>
<accession>A0A1H4L619</accession>
<keyword evidence="4" id="KW-0804">Transcription</keyword>
<dbReference type="InterPro" id="IPR050109">
    <property type="entry name" value="HTH-type_TetR-like_transc_reg"/>
</dbReference>